<dbReference type="Proteomes" id="UP001199642">
    <property type="component" value="Chromosome"/>
</dbReference>
<dbReference type="InterPro" id="IPR036291">
    <property type="entry name" value="NAD(P)-bd_dom_sf"/>
</dbReference>
<dbReference type="RefSeq" id="WP_418888093.1">
    <property type="nucleotide sequence ID" value="NZ_CP082781.1"/>
</dbReference>
<evidence type="ECO:0000313" key="6">
    <source>
        <dbReference type="EMBL" id="UGS28386.1"/>
    </source>
</evidence>
<dbReference type="Pfam" id="PF22725">
    <property type="entry name" value="GFO_IDH_MocA_C3"/>
    <property type="match status" value="1"/>
</dbReference>
<evidence type="ECO:0000256" key="1">
    <source>
        <dbReference type="ARBA" id="ARBA00023002"/>
    </source>
</evidence>
<dbReference type="SUPFAM" id="SSF55347">
    <property type="entry name" value="Glyceraldehyde-3-phosphate dehydrogenase-like, C-terminal domain"/>
    <property type="match status" value="1"/>
</dbReference>
<dbReference type="EMBL" id="CP082781">
    <property type="protein sequence ID" value="UGS28386.1"/>
    <property type="molecule type" value="Genomic_DNA"/>
</dbReference>
<dbReference type="Pfam" id="PF01408">
    <property type="entry name" value="GFO_IDH_MocA"/>
    <property type="match status" value="1"/>
</dbReference>
<accession>A0ABY3RWY4</accession>
<dbReference type="PANTHER" id="PTHR43818:SF11">
    <property type="entry name" value="BCDNA.GH03377"/>
    <property type="match status" value="1"/>
</dbReference>
<dbReference type="Gene3D" id="3.40.50.720">
    <property type="entry name" value="NAD(P)-binding Rossmann-like Domain"/>
    <property type="match status" value="1"/>
</dbReference>
<feature type="domain" description="GFO/IDH/MocA-like oxidoreductase" evidence="5">
    <location>
        <begin position="115"/>
        <end position="245"/>
    </location>
</feature>
<keyword evidence="1" id="KW-0560">Oxidoreductase</keyword>
<gene>
    <name evidence="6" type="ORF">K8F61_00395</name>
</gene>
<evidence type="ECO:0000259" key="5">
    <source>
        <dbReference type="Pfam" id="PF22725"/>
    </source>
</evidence>
<organism evidence="6 7">
    <name type="scientific">Microbacterium resistens</name>
    <dbReference type="NCBI Taxonomy" id="156977"/>
    <lineage>
        <taxon>Bacteria</taxon>
        <taxon>Bacillati</taxon>
        <taxon>Actinomycetota</taxon>
        <taxon>Actinomycetes</taxon>
        <taxon>Micrococcales</taxon>
        <taxon>Microbacteriaceae</taxon>
        <taxon>Microbacterium</taxon>
    </lineage>
</organism>
<evidence type="ECO:0000256" key="2">
    <source>
        <dbReference type="ARBA" id="ARBA00023027"/>
    </source>
</evidence>
<evidence type="ECO:0000313" key="7">
    <source>
        <dbReference type="Proteomes" id="UP001199642"/>
    </source>
</evidence>
<keyword evidence="7" id="KW-1185">Reference proteome</keyword>
<dbReference type="InterPro" id="IPR055170">
    <property type="entry name" value="GFO_IDH_MocA-like_dom"/>
</dbReference>
<dbReference type="SUPFAM" id="SSF51735">
    <property type="entry name" value="NAD(P)-binding Rossmann-fold domains"/>
    <property type="match status" value="1"/>
</dbReference>
<dbReference type="Gene3D" id="3.30.360.10">
    <property type="entry name" value="Dihydrodipicolinate Reductase, domain 2"/>
    <property type="match status" value="1"/>
</dbReference>
<evidence type="ECO:0000256" key="3">
    <source>
        <dbReference type="SAM" id="MobiDB-lite"/>
    </source>
</evidence>
<dbReference type="InterPro" id="IPR000683">
    <property type="entry name" value="Gfo/Idh/MocA-like_OxRdtase_N"/>
</dbReference>
<dbReference type="PANTHER" id="PTHR43818">
    <property type="entry name" value="BCDNA.GH03377"/>
    <property type="match status" value="1"/>
</dbReference>
<keyword evidence="2" id="KW-0520">NAD</keyword>
<feature type="domain" description="Gfo/Idh/MocA-like oxidoreductase N-terminal" evidence="4">
    <location>
        <begin position="10"/>
        <end position="102"/>
    </location>
</feature>
<reference evidence="6 7" key="1">
    <citation type="submission" date="2023-01" db="EMBL/GenBank/DDBJ databases">
        <title>Characterization of estradiol degrading bacteria Microbacterium sp. MZT7 and reveal degrading genes through genome analysis.</title>
        <authorList>
            <person name="Hao P."/>
            <person name="Gao Y."/>
        </authorList>
    </citation>
    <scope>NUCLEOTIDE SEQUENCE [LARGE SCALE GENOMIC DNA]</scope>
    <source>
        <strain evidence="6 7">MZT7</strain>
    </source>
</reference>
<proteinExistence type="predicted"/>
<name>A0ABY3RWY4_9MICO</name>
<evidence type="ECO:0000259" key="4">
    <source>
        <dbReference type="Pfam" id="PF01408"/>
    </source>
</evidence>
<protein>
    <submittedName>
        <fullName evidence="6">Gfo/Idh/MocA family oxidoreductase</fullName>
    </submittedName>
</protein>
<sequence length="364" mass="37435">MAAVHSRAARAAGAETAVIAGSRPERGAVAAGELGIAAAAAGIEDLLESCDVVHVCTPNARHAEQAHAAIAAGRHVVCEKPLATTVEDAEALAAAVTAAGLVGAVPFVYRYHPMVRRAREIVASGEAGAILTIDGAYLQDWMLRATDTNWRADAAAGGASRAFADIGSHLCDLVEFVTGDRIVALSARTRTVFGERGGASVANEDIAAVVAQFAGGALATLLVSQMAPGRKNGLVIELHGTSSSVRFEQEDPERLWIGEENGSRLIRREPGMPGDRGLSLVPSGHPMGYQDAFDAFVADVYAAVRGAEPDGLPTFADGLRAAVVTAAVLESAAGGGRWVTLAPAASGSTTTDTDTEDTDTEEKS</sequence>
<dbReference type="InterPro" id="IPR050463">
    <property type="entry name" value="Gfo/Idh/MocA_oxidrdct_glycsds"/>
</dbReference>
<feature type="compositionally biased region" description="Acidic residues" evidence="3">
    <location>
        <begin position="353"/>
        <end position="364"/>
    </location>
</feature>
<feature type="region of interest" description="Disordered" evidence="3">
    <location>
        <begin position="342"/>
        <end position="364"/>
    </location>
</feature>